<dbReference type="EMBL" id="PQ015379">
    <property type="protein sequence ID" value="XDJ14932.1"/>
    <property type="molecule type" value="Genomic_DNA"/>
</dbReference>
<organism evidence="1">
    <name type="scientific">Pseudomonas phage HRDY3</name>
    <dbReference type="NCBI Taxonomy" id="3236930"/>
    <lineage>
        <taxon>Viruses</taxon>
    </lineage>
</organism>
<sequence>MKKVEPHFVVMVMHMDQNENLINEEIGCTLEAQDAAGKDLLDPLPDVLRRAADVLEERLANGELSARRIIGVSAVMRVE</sequence>
<protein>
    <submittedName>
        <fullName evidence="1">Uncharacterized protein</fullName>
    </submittedName>
</protein>
<accession>A0AB39CDD3</accession>
<proteinExistence type="predicted"/>
<evidence type="ECO:0000313" key="1">
    <source>
        <dbReference type="EMBL" id="XDJ14932.1"/>
    </source>
</evidence>
<reference evidence="1" key="1">
    <citation type="submission" date="2024-07" db="EMBL/GenBank/DDBJ databases">
        <authorList>
            <person name="Bringhurst R.M."/>
            <person name="Homer T.E."/>
        </authorList>
    </citation>
    <scope>NUCLEOTIDE SEQUENCE</scope>
</reference>
<name>A0AB39CDD3_9VIRU</name>